<dbReference type="NCBIfam" id="TIGR00460">
    <property type="entry name" value="fmt"/>
    <property type="match status" value="1"/>
</dbReference>
<dbReference type="InterPro" id="IPR036477">
    <property type="entry name" value="Formyl_transf_N_sf"/>
</dbReference>
<dbReference type="PANTHER" id="PTHR11138">
    <property type="entry name" value="METHIONYL-TRNA FORMYLTRANSFERASE"/>
    <property type="match status" value="1"/>
</dbReference>
<keyword evidence="9" id="KW-1185">Reference proteome</keyword>
<evidence type="ECO:0000313" key="9">
    <source>
        <dbReference type="Proteomes" id="UP001157125"/>
    </source>
</evidence>
<sequence>MPTPGTPMPTPHHLPHKATFAALQRPTRRKCGHLRQGRERRRDAYDGRMRLIFAGTPDVAVPALEAIVASEHEVVAVITQPDARGKRGKQLHASPVKQAAERHGLPVLDPADARDPEFIAQVAALEADAAAVVAYGQILRPALLDATRHGWVNLHFSILPAWRGAAPVQRSLMAGDEITGATTFLLDKGMDTGPVIGTMTERIRPADTAGDLLDRLAVAGAPFLLQSIEALVSGTAEPQPQPADGVSHAAKLNRDDAYVAWDRPSHTVDRQVRGCTPAPGAWTTLPDGTVAKAGPVSPVSGGPTGTPGHVFERDGRVLVATGSDPVVLSTIAPAGKKPMEAAAWWRGARLPETAILGEA</sequence>
<comment type="caution">
    <text evidence="8">The sequence shown here is derived from an EMBL/GenBank/DDBJ whole genome shotgun (WGS) entry which is preliminary data.</text>
</comment>
<comment type="similarity">
    <text evidence="1 5">Belongs to the Fmt family.</text>
</comment>
<keyword evidence="4 5" id="KW-0648">Protein biosynthesis</keyword>
<dbReference type="CDD" id="cd08704">
    <property type="entry name" value="Met_tRNA_FMT_C"/>
    <property type="match status" value="1"/>
</dbReference>
<dbReference type="InterPro" id="IPR005794">
    <property type="entry name" value="Fmt"/>
</dbReference>
<reference evidence="9" key="1">
    <citation type="journal article" date="2019" name="Int. J. Syst. Evol. Microbiol.">
        <title>The Global Catalogue of Microorganisms (GCM) 10K type strain sequencing project: providing services to taxonomists for standard genome sequencing and annotation.</title>
        <authorList>
            <consortium name="The Broad Institute Genomics Platform"/>
            <consortium name="The Broad Institute Genome Sequencing Center for Infectious Disease"/>
            <person name="Wu L."/>
            <person name="Ma J."/>
        </authorList>
    </citation>
    <scope>NUCLEOTIDE SEQUENCE [LARGE SCALE GENOMIC DNA]</scope>
    <source>
        <strain evidence="9">NBRC 112299</strain>
    </source>
</reference>
<dbReference type="CDD" id="cd08646">
    <property type="entry name" value="FMT_core_Met-tRNA-FMT_N"/>
    <property type="match status" value="1"/>
</dbReference>
<feature type="binding site" evidence="5">
    <location>
        <begin position="157"/>
        <end position="160"/>
    </location>
    <ligand>
        <name>(6S)-5,6,7,8-tetrahydrofolate</name>
        <dbReference type="ChEBI" id="CHEBI:57453"/>
    </ligand>
</feature>
<evidence type="ECO:0000256" key="3">
    <source>
        <dbReference type="ARBA" id="ARBA00022679"/>
    </source>
</evidence>
<accession>A0ABQ6IKQ3</accession>
<keyword evidence="3 5" id="KW-0808">Transferase</keyword>
<dbReference type="RefSeq" id="WP_348523813.1">
    <property type="nucleotide sequence ID" value="NZ_BSUN01000001.1"/>
</dbReference>
<evidence type="ECO:0000259" key="7">
    <source>
        <dbReference type="Pfam" id="PF02911"/>
    </source>
</evidence>
<dbReference type="InterPro" id="IPR005793">
    <property type="entry name" value="Formyl_trans_C"/>
</dbReference>
<proteinExistence type="inferred from homology"/>
<evidence type="ECO:0000256" key="2">
    <source>
        <dbReference type="ARBA" id="ARBA00012261"/>
    </source>
</evidence>
<comment type="function">
    <text evidence="5">Attaches a formyl group to the free amino group of methionyl-tRNA(fMet). The formyl group appears to play a dual role in the initiator identity of N-formylmethionyl-tRNA by promoting its recognition by IF2 and preventing the misappropriation of this tRNA by the elongation apparatus.</text>
</comment>
<protein>
    <recommendedName>
        <fullName evidence="2 5">Methionyl-tRNA formyltransferase</fullName>
        <ecNumber evidence="2 5">2.1.2.9</ecNumber>
    </recommendedName>
</protein>
<dbReference type="SUPFAM" id="SSF53328">
    <property type="entry name" value="Formyltransferase"/>
    <property type="match status" value="1"/>
</dbReference>
<gene>
    <name evidence="5 8" type="primary">fmt</name>
    <name evidence="8" type="ORF">GCM10025876_38700</name>
</gene>
<dbReference type="InterPro" id="IPR002376">
    <property type="entry name" value="Formyl_transf_N"/>
</dbReference>
<evidence type="ECO:0000256" key="4">
    <source>
        <dbReference type="ARBA" id="ARBA00022917"/>
    </source>
</evidence>
<dbReference type="InterPro" id="IPR041711">
    <property type="entry name" value="Met-tRNA-FMT_N"/>
</dbReference>
<dbReference type="EC" id="2.1.2.9" evidence="2 5"/>
<organism evidence="8 9">
    <name type="scientific">Demequina litorisediminis</name>
    <dbReference type="NCBI Taxonomy" id="1849022"/>
    <lineage>
        <taxon>Bacteria</taxon>
        <taxon>Bacillati</taxon>
        <taxon>Actinomycetota</taxon>
        <taxon>Actinomycetes</taxon>
        <taxon>Micrococcales</taxon>
        <taxon>Demequinaceae</taxon>
        <taxon>Demequina</taxon>
    </lineage>
</organism>
<evidence type="ECO:0000313" key="8">
    <source>
        <dbReference type="EMBL" id="GMA37666.1"/>
    </source>
</evidence>
<dbReference type="Pfam" id="PF00551">
    <property type="entry name" value="Formyl_trans_N"/>
    <property type="match status" value="1"/>
</dbReference>
<dbReference type="InterPro" id="IPR044135">
    <property type="entry name" value="Met-tRNA-FMT_C"/>
</dbReference>
<dbReference type="InterPro" id="IPR011034">
    <property type="entry name" value="Formyl_transferase-like_C_sf"/>
</dbReference>
<dbReference type="PANTHER" id="PTHR11138:SF5">
    <property type="entry name" value="METHIONYL-TRNA FORMYLTRANSFERASE, MITOCHONDRIAL"/>
    <property type="match status" value="1"/>
</dbReference>
<dbReference type="Pfam" id="PF02911">
    <property type="entry name" value="Formyl_trans_C"/>
    <property type="match status" value="1"/>
</dbReference>
<dbReference type="HAMAP" id="MF_00182">
    <property type="entry name" value="Formyl_trans"/>
    <property type="match status" value="1"/>
</dbReference>
<dbReference type="Gene3D" id="3.40.50.12230">
    <property type="match status" value="1"/>
</dbReference>
<dbReference type="EMBL" id="BSUN01000001">
    <property type="protein sequence ID" value="GMA37666.1"/>
    <property type="molecule type" value="Genomic_DNA"/>
</dbReference>
<name>A0ABQ6IKQ3_9MICO</name>
<feature type="domain" description="Formyl transferase C-terminal" evidence="7">
    <location>
        <begin position="251"/>
        <end position="348"/>
    </location>
</feature>
<comment type="catalytic activity">
    <reaction evidence="5">
        <text>L-methionyl-tRNA(fMet) + (6R)-10-formyltetrahydrofolate = N-formyl-L-methionyl-tRNA(fMet) + (6S)-5,6,7,8-tetrahydrofolate + H(+)</text>
        <dbReference type="Rhea" id="RHEA:24380"/>
        <dbReference type="Rhea" id="RHEA-COMP:9952"/>
        <dbReference type="Rhea" id="RHEA-COMP:9953"/>
        <dbReference type="ChEBI" id="CHEBI:15378"/>
        <dbReference type="ChEBI" id="CHEBI:57453"/>
        <dbReference type="ChEBI" id="CHEBI:78530"/>
        <dbReference type="ChEBI" id="CHEBI:78844"/>
        <dbReference type="ChEBI" id="CHEBI:195366"/>
        <dbReference type="EC" id="2.1.2.9"/>
    </reaction>
</comment>
<dbReference type="SUPFAM" id="SSF50486">
    <property type="entry name" value="FMT C-terminal domain-like"/>
    <property type="match status" value="1"/>
</dbReference>
<evidence type="ECO:0000259" key="6">
    <source>
        <dbReference type="Pfam" id="PF00551"/>
    </source>
</evidence>
<evidence type="ECO:0000256" key="1">
    <source>
        <dbReference type="ARBA" id="ARBA00010699"/>
    </source>
</evidence>
<evidence type="ECO:0000256" key="5">
    <source>
        <dbReference type="HAMAP-Rule" id="MF_00182"/>
    </source>
</evidence>
<dbReference type="Proteomes" id="UP001157125">
    <property type="component" value="Unassembled WGS sequence"/>
</dbReference>
<feature type="domain" description="Formyl transferase N-terminal" evidence="6">
    <location>
        <begin position="50"/>
        <end position="225"/>
    </location>
</feature>